<evidence type="ECO:0000313" key="2">
    <source>
        <dbReference type="Proteomes" id="UP001064200"/>
    </source>
</evidence>
<proteinExistence type="predicted"/>
<protein>
    <submittedName>
        <fullName evidence="1">Uncharacterized protein</fullName>
    </submittedName>
</protein>
<name>A0A976XIU9_9CAUD</name>
<gene>
    <name evidence="1" type="ORF">IVIADoCa2_12</name>
</gene>
<dbReference type="Proteomes" id="UP001064200">
    <property type="component" value="Segment"/>
</dbReference>
<sequence length="95" mass="11306">MRKLGLRLLILLYWIVGRGPWIVVGQYHDDDGKLCRFRTGAATPDGAWFRTYDNLDDANDYCNLRNDQAMTDPLGTTYYVWHELEFNYFHNKEKR</sequence>
<dbReference type="EMBL" id="ON911539">
    <property type="protein sequence ID" value="UVB02989.1"/>
    <property type="molecule type" value="Genomic_DNA"/>
</dbReference>
<reference evidence="1" key="1">
    <citation type="submission" date="2022-06" db="EMBL/GenBank/DDBJ databases">
        <title>Comparative analysis of new lytic phages for the biological control of phytopathogenic Xanthomonas spp.</title>
        <authorList>
            <person name="Domingo-Calap M.L."/>
            <person name="Bernabeu-Gimeno M."/>
            <person name="Aure C.M."/>
            <person name="Marco-Noales E."/>
            <person name="Domingo-Calap P."/>
        </authorList>
    </citation>
    <scope>NUCLEOTIDE SEQUENCE</scope>
</reference>
<accession>A0A976XIU9</accession>
<keyword evidence="2" id="KW-1185">Reference proteome</keyword>
<organism evidence="1 2">
    <name type="scientific">Xanthomonas phage vB_Xar_IVIA-DoCa2</name>
    <dbReference type="NCBI Taxonomy" id="2970491"/>
    <lineage>
        <taxon>Viruses</taxon>
        <taxon>Duplodnaviria</taxon>
        <taxon>Heunggongvirae</taxon>
        <taxon>Uroviricota</taxon>
        <taxon>Caudoviricetes</taxon>
        <taxon>Autographivirales</taxon>
        <taxon>Autonotataviridae</taxon>
        <taxon>Gujervirinae</taxon>
        <taxon>Pradovirus</taxon>
        <taxon>Pradovirus IVIADoCa2</taxon>
    </lineage>
</organism>
<evidence type="ECO:0000313" key="1">
    <source>
        <dbReference type="EMBL" id="UVB02989.1"/>
    </source>
</evidence>